<gene>
    <name evidence="1" type="ORF">LC586_28830</name>
</gene>
<accession>A0ABS8IH19</accession>
<dbReference type="InterPro" id="IPR005288">
    <property type="entry name" value="NadB"/>
</dbReference>
<evidence type="ECO:0000313" key="2">
    <source>
        <dbReference type="Proteomes" id="UP001199525"/>
    </source>
</evidence>
<reference evidence="1 2" key="1">
    <citation type="journal article" date="2021" name="Microorganisms">
        <title>Genome Evolution of Filamentous Cyanobacterium Nostoc Species: From Facultative Symbiosis to Free Living.</title>
        <authorList>
            <person name="Huo D."/>
            <person name="Li H."/>
            <person name="Cai F."/>
            <person name="Guo X."/>
            <person name="Qiao Z."/>
            <person name="Wang W."/>
            <person name="Yu G."/>
            <person name="Li R."/>
        </authorList>
    </citation>
    <scope>NUCLEOTIDE SEQUENCE [LARGE SCALE GENOMIC DNA]</scope>
    <source>
        <strain evidence="1 2">CHAB 5714</strain>
    </source>
</reference>
<comment type="caution">
    <text evidence="1">The sequence shown here is derived from an EMBL/GenBank/DDBJ whole genome shotgun (WGS) entry which is preliminary data.</text>
</comment>
<dbReference type="PANTHER" id="PTHR42716:SF3">
    <property type="entry name" value="SLL1913 PROTEIN"/>
    <property type="match status" value="1"/>
</dbReference>
<protein>
    <submittedName>
        <fullName evidence="1">FAD-dependent oxidoreductase</fullName>
    </submittedName>
</protein>
<dbReference type="Gene3D" id="3.50.50.60">
    <property type="entry name" value="FAD/NAD(P)-binding domain"/>
    <property type="match status" value="1"/>
</dbReference>
<organism evidence="1 2">
    <name type="scientific">Nostoc favosum CHAB5714</name>
    <dbReference type="NCBI Taxonomy" id="2780399"/>
    <lineage>
        <taxon>Bacteria</taxon>
        <taxon>Bacillati</taxon>
        <taxon>Cyanobacteriota</taxon>
        <taxon>Cyanophyceae</taxon>
        <taxon>Nostocales</taxon>
        <taxon>Nostocaceae</taxon>
        <taxon>Nostoc</taxon>
        <taxon>Nostoc favosum</taxon>
    </lineage>
</organism>
<keyword evidence="2" id="KW-1185">Reference proteome</keyword>
<dbReference type="SUPFAM" id="SSF51905">
    <property type="entry name" value="FAD/NAD(P)-binding domain"/>
    <property type="match status" value="1"/>
</dbReference>
<sequence length="619" mass="68287">MVDQTYTADVLVVGGGTGGTAAAIQAARRGAKTILVSEFPWLGGMLTSAGVSAPDGNELEAFQTGLWGAFLQELRQRQPGGLDNSWVSFFSYDPRIGAEIFADWVQELPNLHWISGQVPIDVFRQGDFITGVRFADFAVTAKIILDGTELGDLLALGEIPYRWGWELQSEWGEPSAPVAFNSLTTRYPVQAPTYVVIMQDFGEANAPEIPAAPNYNPSQFTGAMYGYGAETFLNYGRLPCGRFMINWPLCGNDYGEGVGRLIESDVSRGEFIQESRWHSQNFAHFIQNQLGRRYGLAEKVFPHAPTAFALHPYYRESRRLVGLTTVREQDILPIAGGKVASIYNDANDARFCKASPIGEAFAFGVCVREASPIGEAIAIGNYANDHHYPGVQFPLQSKSIRWGGRWTGTPFTIPYSSLIPATTDGFLVCEKNISVSHIANGATRLQPVVMGIGQAAGMAAAMCVELNCQPRDLPVRALQTALLEDNRSKAAIIPLFNLPPNHSDWLHWQLYYLNNPQAYPASGDCPCPSSSEYPDSAFGKGLMRESNCFKGIFHRLDQQEYRFTVTAPAASQGQNWQLVTLRSHIDEQLRAYPHEQLITLWGHQNHFGNWLLVEHLNGG</sequence>
<dbReference type="PANTHER" id="PTHR42716">
    <property type="entry name" value="L-ASPARTATE OXIDASE"/>
    <property type="match status" value="1"/>
</dbReference>
<dbReference type="RefSeq" id="WP_229488619.1">
    <property type="nucleotide sequence ID" value="NZ_JAIVFQ010000067.1"/>
</dbReference>
<dbReference type="Pfam" id="PF12831">
    <property type="entry name" value="FAD_oxidored"/>
    <property type="match status" value="1"/>
</dbReference>
<dbReference type="InterPro" id="IPR036188">
    <property type="entry name" value="FAD/NAD-bd_sf"/>
</dbReference>
<dbReference type="Proteomes" id="UP001199525">
    <property type="component" value="Unassembled WGS sequence"/>
</dbReference>
<proteinExistence type="predicted"/>
<dbReference type="EMBL" id="JAIVFQ010000067">
    <property type="protein sequence ID" value="MCC5603090.1"/>
    <property type="molecule type" value="Genomic_DNA"/>
</dbReference>
<evidence type="ECO:0000313" key="1">
    <source>
        <dbReference type="EMBL" id="MCC5603090.1"/>
    </source>
</evidence>
<name>A0ABS8IH19_9NOSO</name>